<reference evidence="6 7" key="1">
    <citation type="submission" date="2019-09" db="EMBL/GenBank/DDBJ databases">
        <title>Ecophysiology of the spiral-shaped methanotroph Methylospira mobilis as revealed by the complete genome sequence.</title>
        <authorList>
            <person name="Oshkin I.Y."/>
            <person name="Dedysh S.N."/>
            <person name="Miroshnikov K."/>
            <person name="Danilova O.V."/>
            <person name="Hakobyan A."/>
            <person name="Liesack W."/>
        </authorList>
    </citation>
    <scope>NUCLEOTIDE SEQUENCE [LARGE SCALE GENOMIC DNA]</scope>
    <source>
        <strain evidence="6 7">Shm1</strain>
    </source>
</reference>
<evidence type="ECO:0000256" key="3">
    <source>
        <dbReference type="ARBA" id="ARBA00022723"/>
    </source>
</evidence>
<protein>
    <submittedName>
        <fullName evidence="6">Bacteriohemerythrin</fullName>
    </submittedName>
</protein>
<sequence>MGGMMSLFTWNDDLCVGVAEIDNQHRKLVQLINGLHDHMLAGDAREIMGKVLDRVIEYTGFHFTTEERLMKAHGYPHAAAHLHEHEKLVATATDLQTRLNSGHALITAETMIFLKEWLYHHIMESDQLLGKYLNSKGVV</sequence>
<keyword evidence="3" id="KW-0479">Metal-binding</keyword>
<evidence type="ECO:0000313" key="6">
    <source>
        <dbReference type="EMBL" id="QFY43104.1"/>
    </source>
</evidence>
<dbReference type="Gene3D" id="1.20.120.50">
    <property type="entry name" value="Hemerythrin-like"/>
    <property type="match status" value="1"/>
</dbReference>
<evidence type="ECO:0000256" key="1">
    <source>
        <dbReference type="ARBA" id="ARBA00010587"/>
    </source>
</evidence>
<dbReference type="EMBL" id="CP044205">
    <property type="protein sequence ID" value="QFY43104.1"/>
    <property type="molecule type" value="Genomic_DNA"/>
</dbReference>
<gene>
    <name evidence="6" type="ORF">F6R98_11130</name>
</gene>
<dbReference type="OrthoDB" id="1122424at2"/>
<dbReference type="PANTHER" id="PTHR37164">
    <property type="entry name" value="BACTERIOHEMERYTHRIN"/>
    <property type="match status" value="1"/>
</dbReference>
<dbReference type="NCBIfam" id="TIGR02481">
    <property type="entry name" value="hemeryth_dom"/>
    <property type="match status" value="1"/>
</dbReference>
<accession>A0A5Q0BLK6</accession>
<proteinExistence type="inferred from homology"/>
<dbReference type="SUPFAM" id="SSF47188">
    <property type="entry name" value="Hemerythrin-like"/>
    <property type="match status" value="1"/>
</dbReference>
<dbReference type="PANTHER" id="PTHR37164:SF1">
    <property type="entry name" value="BACTERIOHEMERYTHRIN"/>
    <property type="match status" value="1"/>
</dbReference>
<dbReference type="Pfam" id="PF01814">
    <property type="entry name" value="Hemerythrin"/>
    <property type="match status" value="1"/>
</dbReference>
<keyword evidence="2" id="KW-0813">Transport</keyword>
<dbReference type="InParanoid" id="A0A5Q0BLK6"/>
<comment type="similarity">
    <text evidence="1">Belongs to the hemerythrin family.</text>
</comment>
<keyword evidence="4" id="KW-0408">Iron</keyword>
<dbReference type="InterPro" id="IPR035938">
    <property type="entry name" value="Hemerythrin-like_sf"/>
</dbReference>
<evidence type="ECO:0000313" key="7">
    <source>
        <dbReference type="Proteomes" id="UP000325755"/>
    </source>
</evidence>
<dbReference type="NCBIfam" id="NF033749">
    <property type="entry name" value="bact_hemeryth"/>
    <property type="match status" value="1"/>
</dbReference>
<dbReference type="Proteomes" id="UP000325755">
    <property type="component" value="Chromosome"/>
</dbReference>
<keyword evidence="2" id="KW-0561">Oxygen transport</keyword>
<dbReference type="KEGG" id="mmob:F6R98_11130"/>
<dbReference type="InterPro" id="IPR012312">
    <property type="entry name" value="Hemerythrin-like"/>
</dbReference>
<feature type="domain" description="Hemerythrin-like" evidence="5">
    <location>
        <begin position="17"/>
        <end position="131"/>
    </location>
</feature>
<dbReference type="AlphaFoldDB" id="A0A5Q0BLK6"/>
<dbReference type="GO" id="GO:0005344">
    <property type="term" value="F:oxygen carrier activity"/>
    <property type="evidence" value="ECO:0007669"/>
    <property type="project" value="UniProtKB-KW"/>
</dbReference>
<dbReference type="CDD" id="cd12107">
    <property type="entry name" value="Hemerythrin"/>
    <property type="match status" value="1"/>
</dbReference>
<dbReference type="InterPro" id="IPR050669">
    <property type="entry name" value="Hemerythrin"/>
</dbReference>
<organism evidence="6 7">
    <name type="scientific">Candidatus Methylospira mobilis</name>
    <dbReference type="NCBI Taxonomy" id="1808979"/>
    <lineage>
        <taxon>Bacteria</taxon>
        <taxon>Pseudomonadati</taxon>
        <taxon>Pseudomonadota</taxon>
        <taxon>Gammaproteobacteria</taxon>
        <taxon>Methylococcales</taxon>
        <taxon>Methylococcaceae</taxon>
        <taxon>Candidatus Methylospira</taxon>
    </lineage>
</organism>
<evidence type="ECO:0000256" key="2">
    <source>
        <dbReference type="ARBA" id="ARBA00022621"/>
    </source>
</evidence>
<evidence type="ECO:0000259" key="5">
    <source>
        <dbReference type="Pfam" id="PF01814"/>
    </source>
</evidence>
<dbReference type="GO" id="GO:0046872">
    <property type="term" value="F:metal ion binding"/>
    <property type="evidence" value="ECO:0007669"/>
    <property type="project" value="UniProtKB-KW"/>
</dbReference>
<dbReference type="PROSITE" id="PS00550">
    <property type="entry name" value="HEMERYTHRINS"/>
    <property type="match status" value="1"/>
</dbReference>
<evidence type="ECO:0000256" key="4">
    <source>
        <dbReference type="ARBA" id="ARBA00023004"/>
    </source>
</evidence>
<dbReference type="InterPro" id="IPR012827">
    <property type="entry name" value="Hemerythrin_metal-bd"/>
</dbReference>
<dbReference type="InterPro" id="IPR016131">
    <property type="entry name" value="Haemerythrin_Fe_BS"/>
</dbReference>
<keyword evidence="7" id="KW-1185">Reference proteome</keyword>
<name>A0A5Q0BLK6_9GAMM</name>